<evidence type="ECO:0000313" key="1">
    <source>
        <dbReference type="EMBL" id="USQ95666.1"/>
    </source>
</evidence>
<dbReference type="Proteomes" id="UP001057520">
    <property type="component" value="Chromosome"/>
</dbReference>
<sequence length="233" mass="25718">MRGRIRFPGNPWPDGHPVAAFVLSAALDPRHGVGLLLHLESQAYDAEGPGVETDDDADWTSPDVWLNYGEATLSNTHWGYLEEQLIRLDQPPFRRFDPMALAGRTFAFDPVETLAPDWSPSDQPFQIYLLGHDAVAEHHIAFTAGAAPGLLDIVWRGRVALAYAGDEDFKHTFEAQLRDVPFSHIELDTDADIAPARREAAAQALLGKFVAHPDAWRFVAGASQADKDRFVPA</sequence>
<accession>A0ABY4ZSV0</accession>
<protein>
    <submittedName>
        <fullName evidence="1">Uncharacterized protein</fullName>
    </submittedName>
</protein>
<proteinExistence type="predicted"/>
<dbReference type="EMBL" id="CP096040">
    <property type="protein sequence ID" value="USQ95666.1"/>
    <property type="molecule type" value="Genomic_DNA"/>
</dbReference>
<reference evidence="1 2" key="1">
    <citation type="submission" date="2022-04" db="EMBL/GenBank/DDBJ databases">
        <title>Genome sequence of soybean root-associated Caulobacter segnis RL271.</title>
        <authorList>
            <person name="Longley R."/>
            <person name="Bonito G."/>
            <person name="Trigodet F."/>
            <person name="Crosson S."/>
            <person name="Fiebig A."/>
        </authorList>
    </citation>
    <scope>NUCLEOTIDE SEQUENCE [LARGE SCALE GENOMIC DNA]</scope>
    <source>
        <strain evidence="1 2">RL271</strain>
    </source>
</reference>
<evidence type="ECO:0000313" key="2">
    <source>
        <dbReference type="Proteomes" id="UP001057520"/>
    </source>
</evidence>
<organism evidence="1 2">
    <name type="scientific">Caulobacter segnis</name>
    <dbReference type="NCBI Taxonomy" id="88688"/>
    <lineage>
        <taxon>Bacteria</taxon>
        <taxon>Pseudomonadati</taxon>
        <taxon>Pseudomonadota</taxon>
        <taxon>Alphaproteobacteria</taxon>
        <taxon>Caulobacterales</taxon>
        <taxon>Caulobacteraceae</taxon>
        <taxon>Caulobacter</taxon>
    </lineage>
</organism>
<gene>
    <name evidence="1" type="ORF">MZV50_24505</name>
</gene>
<name>A0ABY4ZSV0_9CAUL</name>
<keyword evidence="2" id="KW-1185">Reference proteome</keyword>